<dbReference type="SUPFAM" id="SSF56112">
    <property type="entry name" value="Protein kinase-like (PK-like)"/>
    <property type="match status" value="1"/>
</dbReference>
<keyword evidence="2" id="KW-0808">Transferase</keyword>
<keyword evidence="2" id="KW-0418">Kinase</keyword>
<reference evidence="2 3" key="1">
    <citation type="submission" date="2020-08" db="EMBL/GenBank/DDBJ databases">
        <title>Genomic Encyclopedia of Type Strains, Phase IV (KMG-IV): sequencing the most valuable type-strain genomes for metagenomic binning, comparative biology and taxonomic classification.</title>
        <authorList>
            <person name="Goeker M."/>
        </authorList>
    </citation>
    <scope>NUCLEOTIDE SEQUENCE [LARGE SCALE GENOMIC DNA]</scope>
    <source>
        <strain evidence="2 3">DSM 27521</strain>
    </source>
</reference>
<name>A0A7W8KJG0_9DEIO</name>
<dbReference type="PANTHER" id="PTHR21310">
    <property type="entry name" value="AMINOGLYCOSIDE PHOSPHOTRANSFERASE-RELATED-RELATED"/>
    <property type="match status" value="1"/>
</dbReference>
<dbReference type="PANTHER" id="PTHR21310:SF42">
    <property type="entry name" value="BIFUNCTIONAL AAC_APH"/>
    <property type="match status" value="1"/>
</dbReference>
<dbReference type="AlphaFoldDB" id="A0A7W8KJG0"/>
<proteinExistence type="predicted"/>
<comment type="caution">
    <text evidence="2">The sequence shown here is derived from an EMBL/GenBank/DDBJ whole genome shotgun (WGS) entry which is preliminary data.</text>
</comment>
<sequence>MDDVPVRMHVDEVTTDAALVARLVAAQCPQWVGLPIARVVSSGTDNAMYTLGEARVVRLPRRSWAVDDIAKEATWLPRLAPHLPLAVPDPLFVGSPGEGFPFPWAVYSWLDGVDAGLDTVRDAPEFARDLAGFVAALRRVPRPAGDAPQGSRGGTLVDRDEDTREAIAESAQLGLLDPAPVLAAWEAALRAPAWSGEPAWLHADLKPGNLLAHRGRVSAVIDWGGLTLGDPAVDLQPAWNLLDAATRPAFRAALDVDDATWARGRGWALSIALIAWPYYRHSNPDLAAVSRRTIRAVLDG</sequence>
<dbReference type="Pfam" id="PF01636">
    <property type="entry name" value="APH"/>
    <property type="match status" value="1"/>
</dbReference>
<protein>
    <submittedName>
        <fullName evidence="2">Aminoglycoside phosphotransferase (APT) family kinase protein</fullName>
    </submittedName>
</protein>
<dbReference type="CDD" id="cd05155">
    <property type="entry name" value="APH_ChoK_like_1"/>
    <property type="match status" value="1"/>
</dbReference>
<feature type="domain" description="Aminoglycoside phosphotransferase" evidence="1">
    <location>
        <begin position="38"/>
        <end position="267"/>
    </location>
</feature>
<dbReference type="GO" id="GO:0016301">
    <property type="term" value="F:kinase activity"/>
    <property type="evidence" value="ECO:0007669"/>
    <property type="project" value="UniProtKB-KW"/>
</dbReference>
<dbReference type="RefSeq" id="WP_221275113.1">
    <property type="nucleotide sequence ID" value="NZ_BNAJ01000008.1"/>
</dbReference>
<gene>
    <name evidence="2" type="ORF">HNQ07_003168</name>
</gene>
<evidence type="ECO:0000259" key="1">
    <source>
        <dbReference type="Pfam" id="PF01636"/>
    </source>
</evidence>
<evidence type="ECO:0000313" key="3">
    <source>
        <dbReference type="Proteomes" id="UP000539473"/>
    </source>
</evidence>
<dbReference type="EMBL" id="JACHFK010000008">
    <property type="protein sequence ID" value="MBB5377669.1"/>
    <property type="molecule type" value="Genomic_DNA"/>
</dbReference>
<dbReference type="InterPro" id="IPR051678">
    <property type="entry name" value="AGP_Transferase"/>
</dbReference>
<dbReference type="Proteomes" id="UP000539473">
    <property type="component" value="Unassembled WGS sequence"/>
</dbReference>
<accession>A0A7W8KJG0</accession>
<dbReference type="InterPro" id="IPR002575">
    <property type="entry name" value="Aminoglycoside_PTrfase"/>
</dbReference>
<dbReference type="InterPro" id="IPR011009">
    <property type="entry name" value="Kinase-like_dom_sf"/>
</dbReference>
<dbReference type="Gene3D" id="3.90.1200.10">
    <property type="match status" value="1"/>
</dbReference>
<evidence type="ECO:0000313" key="2">
    <source>
        <dbReference type="EMBL" id="MBB5377669.1"/>
    </source>
</evidence>
<dbReference type="Gene3D" id="3.30.200.20">
    <property type="entry name" value="Phosphorylase Kinase, domain 1"/>
    <property type="match status" value="1"/>
</dbReference>
<organism evidence="2 3">
    <name type="scientific">Deinococcus metalli</name>
    <dbReference type="NCBI Taxonomy" id="1141878"/>
    <lineage>
        <taxon>Bacteria</taxon>
        <taxon>Thermotogati</taxon>
        <taxon>Deinococcota</taxon>
        <taxon>Deinococci</taxon>
        <taxon>Deinococcales</taxon>
        <taxon>Deinococcaceae</taxon>
        <taxon>Deinococcus</taxon>
    </lineage>
</organism>